<gene>
    <name evidence="1" type="ORF">BDFB_005640</name>
</gene>
<organism evidence="1 2">
    <name type="scientific">Asbolus verrucosus</name>
    <name type="common">Desert ironclad beetle</name>
    <dbReference type="NCBI Taxonomy" id="1661398"/>
    <lineage>
        <taxon>Eukaryota</taxon>
        <taxon>Metazoa</taxon>
        <taxon>Ecdysozoa</taxon>
        <taxon>Arthropoda</taxon>
        <taxon>Hexapoda</taxon>
        <taxon>Insecta</taxon>
        <taxon>Pterygota</taxon>
        <taxon>Neoptera</taxon>
        <taxon>Endopterygota</taxon>
        <taxon>Coleoptera</taxon>
        <taxon>Polyphaga</taxon>
        <taxon>Cucujiformia</taxon>
        <taxon>Tenebrionidae</taxon>
        <taxon>Pimeliinae</taxon>
        <taxon>Asbolus</taxon>
    </lineage>
</organism>
<comment type="caution">
    <text evidence="1">The sequence shown here is derived from an EMBL/GenBank/DDBJ whole genome shotgun (WGS) entry which is preliminary data.</text>
</comment>
<dbReference type="OrthoDB" id="2133332at2759"/>
<dbReference type="AlphaFoldDB" id="A0A482V1A6"/>
<proteinExistence type="predicted"/>
<evidence type="ECO:0000313" key="1">
    <source>
        <dbReference type="EMBL" id="RZB38863.1"/>
    </source>
</evidence>
<sequence length="154" mass="17512">MLTWEKMTSREKIGKFLLKLPSGIFPSYRCIINVIPVSDRNLSDEIVTSNQHDCSLRCRSCSKLHEDVASSVNIPPPPPFPFHLTSSHVEDVNLRPTITAEALTNVKLRKPKVILHTPITPVRDMMQILKKRYTAMHSPTPKKLSHCDEDDLDD</sequence>
<name>A0A482V1A6_ASBVE</name>
<reference evidence="1 2" key="1">
    <citation type="submission" date="2017-03" db="EMBL/GenBank/DDBJ databases">
        <title>Genome of the blue death feigning beetle - Asbolus verrucosus.</title>
        <authorList>
            <person name="Rider S.D."/>
        </authorList>
    </citation>
    <scope>NUCLEOTIDE SEQUENCE [LARGE SCALE GENOMIC DNA]</scope>
    <source>
        <strain evidence="1">Butters</strain>
        <tissue evidence="1">Head and leg muscle</tissue>
    </source>
</reference>
<evidence type="ECO:0000313" key="2">
    <source>
        <dbReference type="Proteomes" id="UP000292052"/>
    </source>
</evidence>
<protein>
    <submittedName>
        <fullName evidence="1">Uncharacterized protein</fullName>
    </submittedName>
</protein>
<keyword evidence="2" id="KW-1185">Reference proteome</keyword>
<dbReference type="Proteomes" id="UP000292052">
    <property type="component" value="Unassembled WGS sequence"/>
</dbReference>
<dbReference type="EMBL" id="QDEB01133111">
    <property type="protein sequence ID" value="RZB38863.1"/>
    <property type="molecule type" value="Genomic_DNA"/>
</dbReference>
<accession>A0A482V1A6</accession>